<reference evidence="1 2" key="1">
    <citation type="submission" date="2020-04" db="EMBL/GenBank/DDBJ databases">
        <authorList>
            <person name="Wallbank WR R."/>
            <person name="Pardo Diaz C."/>
            <person name="Kozak K."/>
            <person name="Martin S."/>
            <person name="Jiggins C."/>
            <person name="Moest M."/>
            <person name="Warren A I."/>
            <person name="Byers J.R.P. K."/>
            <person name="Montejo-Kovacevich G."/>
            <person name="Yen C E."/>
        </authorList>
    </citation>
    <scope>NUCLEOTIDE SEQUENCE [LARGE SCALE GENOMIC DNA]</scope>
</reference>
<sequence>MLIFYIQKYLSESVSAAKSIHITFSLRREDCPPVKLGDEILPQKNVVKYLGMHIDRRLTWREHIKTKRDQAKRKLKDMHWLIGRQWSLSLENKLLIYKSILKPIWTYGIALWGSASHSNIEILQRFQNKALKNLSGAPWYTRNTEVHEYLQLPTVKEVIEKSYKN</sequence>
<name>A0A8S1BQK3_ARCPL</name>
<gene>
    <name evidence="1" type="ORF">APLA_LOCUS17660</name>
</gene>
<evidence type="ECO:0000313" key="1">
    <source>
        <dbReference type="EMBL" id="CAB3261126.1"/>
    </source>
</evidence>
<dbReference type="EMBL" id="CADEBC010000858">
    <property type="protein sequence ID" value="CAB3261126.1"/>
    <property type="molecule type" value="Genomic_DNA"/>
</dbReference>
<accession>A0A8S1BQK3</accession>
<proteinExistence type="predicted"/>
<keyword evidence="2" id="KW-1185">Reference proteome</keyword>
<dbReference type="AlphaFoldDB" id="A0A8S1BQK3"/>
<protein>
    <recommendedName>
        <fullName evidence="3">RNA-directed DNA polymerase from mobile element jockey</fullName>
    </recommendedName>
</protein>
<dbReference type="OrthoDB" id="416454at2759"/>
<organism evidence="1 2">
    <name type="scientific">Arctia plantaginis</name>
    <name type="common">Wood tiger moth</name>
    <name type="synonym">Phalaena plantaginis</name>
    <dbReference type="NCBI Taxonomy" id="874455"/>
    <lineage>
        <taxon>Eukaryota</taxon>
        <taxon>Metazoa</taxon>
        <taxon>Ecdysozoa</taxon>
        <taxon>Arthropoda</taxon>
        <taxon>Hexapoda</taxon>
        <taxon>Insecta</taxon>
        <taxon>Pterygota</taxon>
        <taxon>Neoptera</taxon>
        <taxon>Endopterygota</taxon>
        <taxon>Lepidoptera</taxon>
        <taxon>Glossata</taxon>
        <taxon>Ditrysia</taxon>
        <taxon>Noctuoidea</taxon>
        <taxon>Erebidae</taxon>
        <taxon>Arctiinae</taxon>
        <taxon>Arctia</taxon>
    </lineage>
</organism>
<evidence type="ECO:0000313" key="2">
    <source>
        <dbReference type="Proteomes" id="UP000494106"/>
    </source>
</evidence>
<evidence type="ECO:0008006" key="3">
    <source>
        <dbReference type="Google" id="ProtNLM"/>
    </source>
</evidence>
<comment type="caution">
    <text evidence="1">The sequence shown here is derived from an EMBL/GenBank/DDBJ whole genome shotgun (WGS) entry which is preliminary data.</text>
</comment>
<dbReference type="Proteomes" id="UP000494106">
    <property type="component" value="Unassembled WGS sequence"/>
</dbReference>